<dbReference type="Pfam" id="PF00535">
    <property type="entry name" value="Glycos_transf_2"/>
    <property type="match status" value="2"/>
</dbReference>
<proteinExistence type="predicted"/>
<dbReference type="Gene3D" id="3.90.550.10">
    <property type="entry name" value="Spore Coat Polysaccharide Biosynthesis Protein SpsA, Chain A"/>
    <property type="match status" value="2"/>
</dbReference>
<evidence type="ECO:0000259" key="1">
    <source>
        <dbReference type="Pfam" id="PF00535"/>
    </source>
</evidence>
<dbReference type="PANTHER" id="PTHR43179:SF7">
    <property type="entry name" value="RHAMNOSYLTRANSFERASE WBBL"/>
    <property type="match status" value="1"/>
</dbReference>
<dbReference type="CDD" id="cd00761">
    <property type="entry name" value="Glyco_tranf_GTA_type"/>
    <property type="match status" value="1"/>
</dbReference>
<feature type="domain" description="Glycosyltransferase 2-like" evidence="1">
    <location>
        <begin position="17"/>
        <end position="187"/>
    </location>
</feature>
<sequence>MPAVTRRERGIILVKVSVLIPTYNRENFLRLALESLVTQTSRDFEVIVYDNASTDGTKACVESFVDRLPLVRYVRQPVNVGYTANCIDCLNNAEGDYVKYLFDDDLLEPECIGVMATCLDDHPEVALVTSKRTRIDENGNPLPDIPATRGATAYDTLFTGRELIEEVLKQRLNFIGEPSTVMFRKNLLYEPFGTLAGNSFIVNSDIALWFQLLTRGQAIYLVKPLSCFRIHSGQGQLLQGVEIRGSLEWVILVREMRRLGYLQDSQLYQDVLNLNLFHLQRLLPGIPVGQEEWRTAFLKEICWIEEERVRATGKVASLEEKYPANNKVSIIIPTCNNLELTKQCIESIFRTLPASRVEAEIIVVDNASTDGTKDYLEGLGQQIHVVNNTSNLGFAKACNQGADIATGEYLLLLNNDTIVLGDWLVQILQPLQDESIGIVGCKLIYPNDTVQHAGVGFNDTQGWPEPVHVYRGYPRDAAEVTTAREVQAVTGACIVMKGKLYSACGMLDEGYINGLEDIDLCLKVTSSGFKIWYEPKAEVLHLESRTPGRFEYAWKNISRFRDTWEGKGIIDIDTQVSEGVYFWK</sequence>
<dbReference type="Proteomes" id="UP000238916">
    <property type="component" value="Unassembled WGS sequence"/>
</dbReference>
<dbReference type="AlphaFoldDB" id="A0A2U3LVG0"/>
<gene>
    <name evidence="2" type="ORF">SBF1_870007</name>
</gene>
<dbReference type="SUPFAM" id="SSF53448">
    <property type="entry name" value="Nucleotide-diphospho-sugar transferases"/>
    <property type="match status" value="2"/>
</dbReference>
<name>A0A2U3LVG0_9FIRM</name>
<feature type="domain" description="Glycosyltransferase 2-like" evidence="1">
    <location>
        <begin position="329"/>
        <end position="450"/>
    </location>
</feature>
<evidence type="ECO:0000313" key="3">
    <source>
        <dbReference type="Proteomes" id="UP000238916"/>
    </source>
</evidence>
<reference evidence="3" key="1">
    <citation type="submission" date="2018-02" db="EMBL/GenBank/DDBJ databases">
        <authorList>
            <person name="Hausmann B."/>
        </authorList>
    </citation>
    <scope>NUCLEOTIDE SEQUENCE [LARGE SCALE GENOMIC DNA]</scope>
    <source>
        <strain evidence="3">Peat soil MAG SbF1</strain>
    </source>
</reference>
<dbReference type="CDD" id="cd04186">
    <property type="entry name" value="GT_2_like_c"/>
    <property type="match status" value="1"/>
</dbReference>
<accession>A0A2U3LVG0</accession>
<dbReference type="EMBL" id="OMOF01000856">
    <property type="protein sequence ID" value="SPF55824.1"/>
    <property type="molecule type" value="Genomic_DNA"/>
</dbReference>
<organism evidence="2 3">
    <name type="scientific">Candidatus Desulfosporosinus infrequens</name>
    <dbReference type="NCBI Taxonomy" id="2043169"/>
    <lineage>
        <taxon>Bacteria</taxon>
        <taxon>Bacillati</taxon>
        <taxon>Bacillota</taxon>
        <taxon>Clostridia</taxon>
        <taxon>Eubacteriales</taxon>
        <taxon>Desulfitobacteriaceae</taxon>
        <taxon>Desulfosporosinus</taxon>
    </lineage>
</organism>
<dbReference type="InterPro" id="IPR029044">
    <property type="entry name" value="Nucleotide-diphossugar_trans"/>
</dbReference>
<dbReference type="InterPro" id="IPR001173">
    <property type="entry name" value="Glyco_trans_2-like"/>
</dbReference>
<protein>
    <recommendedName>
        <fullName evidence="1">Glycosyltransferase 2-like domain-containing protein</fullName>
    </recommendedName>
</protein>
<evidence type="ECO:0000313" key="2">
    <source>
        <dbReference type="EMBL" id="SPF55824.1"/>
    </source>
</evidence>
<dbReference type="PANTHER" id="PTHR43179">
    <property type="entry name" value="RHAMNOSYLTRANSFERASE WBBL"/>
    <property type="match status" value="1"/>
</dbReference>